<feature type="region of interest" description="Disordered" evidence="1">
    <location>
        <begin position="217"/>
        <end position="236"/>
    </location>
</feature>
<comment type="caution">
    <text evidence="2">The sequence shown here is derived from an EMBL/GenBank/DDBJ whole genome shotgun (WGS) entry which is preliminary data.</text>
</comment>
<keyword evidence="3" id="KW-1185">Reference proteome</keyword>
<reference evidence="2 3" key="1">
    <citation type="submission" date="2021-05" db="EMBL/GenBank/DDBJ databases">
        <title>Genome Assembly of Synthetic Allotetraploid Brassica napus Reveals Homoeologous Exchanges between Subgenomes.</title>
        <authorList>
            <person name="Davis J.T."/>
        </authorList>
    </citation>
    <scope>NUCLEOTIDE SEQUENCE [LARGE SCALE GENOMIC DNA]</scope>
    <source>
        <strain evidence="3">cv. Da-Ae</strain>
        <tissue evidence="2">Seedling</tissue>
    </source>
</reference>
<accession>A0ABQ8EMZ8</accession>
<feature type="compositionally biased region" description="Polar residues" evidence="1">
    <location>
        <begin position="51"/>
        <end position="61"/>
    </location>
</feature>
<evidence type="ECO:0000313" key="3">
    <source>
        <dbReference type="Proteomes" id="UP000824890"/>
    </source>
</evidence>
<evidence type="ECO:0000313" key="2">
    <source>
        <dbReference type="EMBL" id="KAH0943062.1"/>
    </source>
</evidence>
<dbReference type="Proteomes" id="UP000824890">
    <property type="component" value="Unassembled WGS sequence"/>
</dbReference>
<gene>
    <name evidence="2" type="ORF">HID58_002699</name>
</gene>
<feature type="region of interest" description="Disordered" evidence="1">
    <location>
        <begin position="39"/>
        <end position="61"/>
    </location>
</feature>
<organism evidence="2 3">
    <name type="scientific">Brassica napus</name>
    <name type="common">Rape</name>
    <dbReference type="NCBI Taxonomy" id="3708"/>
    <lineage>
        <taxon>Eukaryota</taxon>
        <taxon>Viridiplantae</taxon>
        <taxon>Streptophyta</taxon>
        <taxon>Embryophyta</taxon>
        <taxon>Tracheophyta</taxon>
        <taxon>Spermatophyta</taxon>
        <taxon>Magnoliopsida</taxon>
        <taxon>eudicotyledons</taxon>
        <taxon>Gunneridae</taxon>
        <taxon>Pentapetalae</taxon>
        <taxon>rosids</taxon>
        <taxon>malvids</taxon>
        <taxon>Brassicales</taxon>
        <taxon>Brassicaceae</taxon>
        <taxon>Brassiceae</taxon>
        <taxon>Brassica</taxon>
    </lineage>
</organism>
<evidence type="ECO:0000256" key="1">
    <source>
        <dbReference type="SAM" id="MobiDB-lite"/>
    </source>
</evidence>
<dbReference type="EMBL" id="JAGKQM010000001">
    <property type="protein sequence ID" value="KAH0943062.1"/>
    <property type="molecule type" value="Genomic_DNA"/>
</dbReference>
<name>A0ABQ8EMZ8_BRANA</name>
<proteinExistence type="predicted"/>
<protein>
    <submittedName>
        <fullName evidence="2">Uncharacterized protein</fullName>
    </submittedName>
</protein>
<sequence>MGDCECFLLGDFPLFHHPSLLDDEVEKTVILFPRRSKSMKIDGSSPRRSDQNPWVVSSMKGSNKSIKEGNWLRSWAKKRIEENQRWLRSTRKLIVGCSSVESKDGLVKKSDQVEHCVVFCGHGHDVCVTQLSGASGHEKAVCVIEWSIGHEGNDISWGSYRFLRSANETESERKKHVLSLQGPKVENDSIIWAHRIKGKAELSWQSFRRQDTLGLVGAAGHNKSKPKTDQGSLPAKPIGERAKQLKALRSLRTKDGACKVDRAPVRPSTALRDTTTLDSAQLHLDQFSEDAIHQDREGHEDIVSTGVMVKNGIGEKRVVDHETTKSGVDT</sequence>